<protein>
    <recommendedName>
        <fullName evidence="6">Peptidase A1 domain-containing protein</fullName>
    </recommendedName>
</protein>
<comment type="similarity">
    <text evidence="1 3">Belongs to the peptidase A1 family.</text>
</comment>
<organism evidence="7 8">
    <name type="scientific">Sporothrix stenoceras</name>
    <dbReference type="NCBI Taxonomy" id="5173"/>
    <lineage>
        <taxon>Eukaryota</taxon>
        <taxon>Fungi</taxon>
        <taxon>Dikarya</taxon>
        <taxon>Ascomycota</taxon>
        <taxon>Pezizomycotina</taxon>
        <taxon>Sordariomycetes</taxon>
        <taxon>Sordariomycetidae</taxon>
        <taxon>Ophiostomatales</taxon>
        <taxon>Ophiostomataceae</taxon>
        <taxon>Sporothrix</taxon>
    </lineage>
</organism>
<gene>
    <name evidence="7" type="ORF">Sste5346_004746</name>
</gene>
<evidence type="ECO:0000256" key="1">
    <source>
        <dbReference type="ARBA" id="ARBA00007447"/>
    </source>
</evidence>
<evidence type="ECO:0000256" key="5">
    <source>
        <dbReference type="SAM" id="SignalP"/>
    </source>
</evidence>
<dbReference type="Pfam" id="PF00026">
    <property type="entry name" value="Asp"/>
    <property type="match status" value="1"/>
</dbReference>
<dbReference type="Proteomes" id="UP001583186">
    <property type="component" value="Unassembled WGS sequence"/>
</dbReference>
<dbReference type="PANTHER" id="PTHR47966:SF65">
    <property type="entry name" value="ASPARTIC-TYPE ENDOPEPTIDASE"/>
    <property type="match status" value="1"/>
</dbReference>
<feature type="domain" description="Peptidase A1" evidence="6">
    <location>
        <begin position="67"/>
        <end position="466"/>
    </location>
</feature>
<proteinExistence type="inferred from homology"/>
<dbReference type="PANTHER" id="PTHR47966">
    <property type="entry name" value="BETA-SITE APP-CLEAVING ENZYME, ISOFORM A-RELATED"/>
    <property type="match status" value="1"/>
</dbReference>
<evidence type="ECO:0000256" key="4">
    <source>
        <dbReference type="SAM" id="MobiDB-lite"/>
    </source>
</evidence>
<dbReference type="PROSITE" id="PS51767">
    <property type="entry name" value="PEPTIDASE_A1"/>
    <property type="match status" value="1"/>
</dbReference>
<dbReference type="SUPFAM" id="SSF50630">
    <property type="entry name" value="Acid proteases"/>
    <property type="match status" value="1"/>
</dbReference>
<feature type="region of interest" description="Disordered" evidence="4">
    <location>
        <begin position="95"/>
        <end position="136"/>
    </location>
</feature>
<dbReference type="InterPro" id="IPR021109">
    <property type="entry name" value="Peptidase_aspartic_dom_sf"/>
</dbReference>
<evidence type="ECO:0000259" key="6">
    <source>
        <dbReference type="PROSITE" id="PS51767"/>
    </source>
</evidence>
<dbReference type="InterPro" id="IPR033121">
    <property type="entry name" value="PEPTIDASE_A1"/>
</dbReference>
<evidence type="ECO:0000313" key="8">
    <source>
        <dbReference type="Proteomes" id="UP001583186"/>
    </source>
</evidence>
<sequence>MASRISCAVALLLATNHVLATKSLLPRNNKGPLAFSLSAETAQGQQINGLSRRNADIPLTNLSTIAYLVTLSIGTPGQKVRVVVDTGSDELWVNPSCNSSTSASSGRAGNGVGSNDQNECLASGRYDPAKSSTSKNLNKHGHIQYAKGKVSFDYYNDTVSQSDSGVTLNGLQFGVARKSEDMSEGILGLGFAENHNYTTFVGAVAQQGAAGGPGKVFSIGLASANQANAGTLVLGGLDTNRFTGPMMGVPILPPPPSDTLVRYWVKLDSIGLTGSTVKSSSEGDGGVVSSGSDTSNKTYANSGGPIVLDTGSTLSILPFVVMEALAKDLGASTMQNSRAEFAKLTGRAPDTTASASIFPVPCSSLGLGSDVHSKENQAGLKRTVDFSFNNGAARIRVPLSEFSIQITDNLCCLGGISLDDGSSSSSSSTGTGIPDPASGVTLLLGATFLRGAYVVYDQTASSVFMAPYATCNGGTANLQALASATAGAAGGFTGACSAADSLVGGGAGGFAAAAASASAKGESDDSKKNAGLRSSNVSTSSLVAVFVPTMLMLLCA</sequence>
<evidence type="ECO:0000256" key="2">
    <source>
        <dbReference type="ARBA" id="ARBA00022750"/>
    </source>
</evidence>
<comment type="caution">
    <text evidence="7">The sequence shown here is derived from an EMBL/GenBank/DDBJ whole genome shotgun (WGS) entry which is preliminary data.</text>
</comment>
<evidence type="ECO:0000313" key="7">
    <source>
        <dbReference type="EMBL" id="KAL1896361.1"/>
    </source>
</evidence>
<dbReference type="InterPro" id="IPR001461">
    <property type="entry name" value="Aspartic_peptidase_A1"/>
</dbReference>
<keyword evidence="2 3" id="KW-0064">Aspartyl protease</keyword>
<dbReference type="InterPro" id="IPR001969">
    <property type="entry name" value="Aspartic_peptidase_AS"/>
</dbReference>
<dbReference type="PROSITE" id="PS00141">
    <property type="entry name" value="ASP_PROTEASE"/>
    <property type="match status" value="2"/>
</dbReference>
<feature type="signal peptide" evidence="5">
    <location>
        <begin position="1"/>
        <end position="20"/>
    </location>
</feature>
<dbReference type="Gene3D" id="2.40.70.10">
    <property type="entry name" value="Acid Proteases"/>
    <property type="match status" value="2"/>
</dbReference>
<keyword evidence="5" id="KW-0732">Signal</keyword>
<feature type="compositionally biased region" description="Low complexity" evidence="4">
    <location>
        <begin position="96"/>
        <end position="105"/>
    </location>
</feature>
<accession>A0ABR3Z6U0</accession>
<keyword evidence="3" id="KW-0645">Protease</keyword>
<keyword evidence="3" id="KW-0378">Hydrolase</keyword>
<reference evidence="7 8" key="1">
    <citation type="journal article" date="2024" name="IMA Fungus">
        <title>IMA Genome - F19 : A genome assembly and annotation guide to empower mycologists, including annotated draft genome sequences of Ceratocystis pirilliformis, Diaporthe australafricana, Fusarium ophioides, Paecilomyces lecythidis, and Sporothrix stenoceras.</title>
        <authorList>
            <person name="Aylward J."/>
            <person name="Wilson A.M."/>
            <person name="Visagie C.M."/>
            <person name="Spraker J."/>
            <person name="Barnes I."/>
            <person name="Buitendag C."/>
            <person name="Ceriani C."/>
            <person name="Del Mar Angel L."/>
            <person name="du Plessis D."/>
            <person name="Fuchs T."/>
            <person name="Gasser K."/>
            <person name="Kramer D."/>
            <person name="Li W."/>
            <person name="Munsamy K."/>
            <person name="Piso A."/>
            <person name="Price J.L."/>
            <person name="Sonnekus B."/>
            <person name="Thomas C."/>
            <person name="van der Nest A."/>
            <person name="van Dijk A."/>
            <person name="van Heerden A."/>
            <person name="van Vuuren N."/>
            <person name="Yilmaz N."/>
            <person name="Duong T.A."/>
            <person name="van der Merwe N.A."/>
            <person name="Wingfield M.J."/>
            <person name="Wingfield B.D."/>
        </authorList>
    </citation>
    <scope>NUCLEOTIDE SEQUENCE [LARGE SCALE GENOMIC DNA]</scope>
    <source>
        <strain evidence="7 8">CMW 5346</strain>
    </source>
</reference>
<dbReference type="EMBL" id="JAWCUI010000023">
    <property type="protein sequence ID" value="KAL1896361.1"/>
    <property type="molecule type" value="Genomic_DNA"/>
</dbReference>
<dbReference type="PRINTS" id="PR00792">
    <property type="entry name" value="PEPSIN"/>
</dbReference>
<name>A0ABR3Z6U0_9PEZI</name>
<evidence type="ECO:0000256" key="3">
    <source>
        <dbReference type="RuleBase" id="RU000454"/>
    </source>
</evidence>
<keyword evidence="8" id="KW-1185">Reference proteome</keyword>
<feature type="chain" id="PRO_5046540142" description="Peptidase A1 domain-containing protein" evidence="5">
    <location>
        <begin position="21"/>
        <end position="556"/>
    </location>
</feature>